<dbReference type="HOGENOM" id="CLU_1468256_0_0_1"/>
<evidence type="ECO:0008006" key="3">
    <source>
        <dbReference type="Google" id="ProtNLM"/>
    </source>
</evidence>
<dbReference type="InterPro" id="IPR036188">
    <property type="entry name" value="FAD/NAD-bd_sf"/>
</dbReference>
<dbReference type="Gene3D" id="3.50.50.60">
    <property type="entry name" value="FAD/NAD(P)-binding domain"/>
    <property type="match status" value="1"/>
</dbReference>
<reference evidence="2" key="1">
    <citation type="journal article" date="2014" name="Proc. Natl. Acad. Sci. U.S.A.">
        <title>Extensive sampling of basidiomycete genomes demonstrates inadequacy of the white-rot/brown-rot paradigm for wood decay fungi.</title>
        <authorList>
            <person name="Riley R."/>
            <person name="Salamov A.A."/>
            <person name="Brown D.W."/>
            <person name="Nagy L.G."/>
            <person name="Floudas D."/>
            <person name="Held B.W."/>
            <person name="Levasseur A."/>
            <person name="Lombard V."/>
            <person name="Morin E."/>
            <person name="Otillar R."/>
            <person name="Lindquist E.A."/>
            <person name="Sun H."/>
            <person name="LaButti K.M."/>
            <person name="Schmutz J."/>
            <person name="Jabbour D."/>
            <person name="Luo H."/>
            <person name="Baker S.E."/>
            <person name="Pisabarro A.G."/>
            <person name="Walton J.D."/>
            <person name="Blanchette R.A."/>
            <person name="Henrissat B."/>
            <person name="Martin F."/>
            <person name="Cullen D."/>
            <person name="Hibbett D.S."/>
            <person name="Grigoriev I.V."/>
        </authorList>
    </citation>
    <scope>NUCLEOTIDE SEQUENCE [LARGE SCALE GENOMIC DNA]</scope>
    <source>
        <strain evidence="2">CBS 339.88</strain>
    </source>
</reference>
<keyword evidence="2" id="KW-1185">Reference proteome</keyword>
<dbReference type="AlphaFoldDB" id="A0A067SF23"/>
<dbReference type="Proteomes" id="UP000027222">
    <property type="component" value="Unassembled WGS sequence"/>
</dbReference>
<accession>A0A067SF23</accession>
<evidence type="ECO:0000313" key="1">
    <source>
        <dbReference type="EMBL" id="KDR66349.1"/>
    </source>
</evidence>
<proteinExistence type="predicted"/>
<dbReference type="EMBL" id="KL142424">
    <property type="protein sequence ID" value="KDR66349.1"/>
    <property type="molecule type" value="Genomic_DNA"/>
</dbReference>
<evidence type="ECO:0000313" key="2">
    <source>
        <dbReference type="Proteomes" id="UP000027222"/>
    </source>
</evidence>
<sequence>MFQCSSTYLMSTKNGWEVIIKGAYWEDTSPVDVVDRINASFPHHMATGLKQRETKYIAELDKDLLDGLHKVGFRTNLRDQRYRIRPTPEAASSSRGKIKLKNDSPIESFTVTGNKFVNGSELPADVLVFATGCVETWAIRSACGDEYASPSKGIWGLNDEGEHNGNLALCRFYSKHIVLQIKAMDEGIFGTRYVT</sequence>
<name>A0A067SF23_GALM3</name>
<gene>
    <name evidence="1" type="ORF">GALMADRAFT_217076</name>
</gene>
<organism evidence="1 2">
    <name type="scientific">Galerina marginata (strain CBS 339.88)</name>
    <dbReference type="NCBI Taxonomy" id="685588"/>
    <lineage>
        <taxon>Eukaryota</taxon>
        <taxon>Fungi</taxon>
        <taxon>Dikarya</taxon>
        <taxon>Basidiomycota</taxon>
        <taxon>Agaricomycotina</taxon>
        <taxon>Agaricomycetes</taxon>
        <taxon>Agaricomycetidae</taxon>
        <taxon>Agaricales</taxon>
        <taxon>Agaricineae</taxon>
        <taxon>Strophariaceae</taxon>
        <taxon>Galerina</taxon>
    </lineage>
</organism>
<dbReference type="OrthoDB" id="2626202at2759"/>
<protein>
    <recommendedName>
        <fullName evidence="3">FAD/NAD(P)-binding domain-containing protein</fullName>
    </recommendedName>
</protein>
<dbReference type="SUPFAM" id="SSF51905">
    <property type="entry name" value="FAD/NAD(P)-binding domain"/>
    <property type="match status" value="1"/>
</dbReference>
<dbReference type="STRING" id="685588.A0A067SF23"/>